<dbReference type="InterPro" id="IPR050410">
    <property type="entry name" value="CCR4/nocturin_mRNA_transcr"/>
</dbReference>
<organism evidence="3 4">
    <name type="scientific">Quercus rubra</name>
    <name type="common">Northern red oak</name>
    <name type="synonym">Quercus borealis</name>
    <dbReference type="NCBI Taxonomy" id="3512"/>
    <lineage>
        <taxon>Eukaryota</taxon>
        <taxon>Viridiplantae</taxon>
        <taxon>Streptophyta</taxon>
        <taxon>Embryophyta</taxon>
        <taxon>Tracheophyta</taxon>
        <taxon>Spermatophyta</taxon>
        <taxon>Magnoliopsida</taxon>
        <taxon>eudicotyledons</taxon>
        <taxon>Gunneridae</taxon>
        <taxon>Pentapetalae</taxon>
        <taxon>rosids</taxon>
        <taxon>fabids</taxon>
        <taxon>Fagales</taxon>
        <taxon>Fagaceae</taxon>
        <taxon>Quercus</taxon>
    </lineage>
</organism>
<name>A0AAN7E0C9_QUERU</name>
<feature type="region of interest" description="Disordered" evidence="1">
    <location>
        <begin position="380"/>
        <end position="411"/>
    </location>
</feature>
<dbReference type="GO" id="GO:0000175">
    <property type="term" value="F:3'-5'-RNA exonuclease activity"/>
    <property type="evidence" value="ECO:0007669"/>
    <property type="project" value="TreeGrafter"/>
</dbReference>
<evidence type="ECO:0000256" key="1">
    <source>
        <dbReference type="SAM" id="MobiDB-lite"/>
    </source>
</evidence>
<dbReference type="PANTHER" id="PTHR12121">
    <property type="entry name" value="CARBON CATABOLITE REPRESSOR PROTEIN 4"/>
    <property type="match status" value="1"/>
</dbReference>
<dbReference type="AlphaFoldDB" id="A0AAN7E0C9"/>
<dbReference type="InterPro" id="IPR036691">
    <property type="entry name" value="Endo/exonu/phosph_ase_sf"/>
</dbReference>
<evidence type="ECO:0000313" key="3">
    <source>
        <dbReference type="EMBL" id="KAK4559284.1"/>
    </source>
</evidence>
<keyword evidence="4" id="KW-1185">Reference proteome</keyword>
<evidence type="ECO:0000313" key="4">
    <source>
        <dbReference type="Proteomes" id="UP001324115"/>
    </source>
</evidence>
<comment type="caution">
    <text evidence="3">The sequence shown here is derived from an EMBL/GenBank/DDBJ whole genome shotgun (WGS) entry which is preliminary data.</text>
</comment>
<dbReference type="SUPFAM" id="SSF56219">
    <property type="entry name" value="DNase I-like"/>
    <property type="match status" value="1"/>
</dbReference>
<feature type="compositionally biased region" description="Low complexity" evidence="1">
    <location>
        <begin position="388"/>
        <end position="401"/>
    </location>
</feature>
<feature type="domain" description="Endonuclease/exonuclease/phosphatase" evidence="2">
    <location>
        <begin position="204"/>
        <end position="388"/>
    </location>
</feature>
<dbReference type="PANTHER" id="PTHR12121:SF85">
    <property type="entry name" value="CARBON CATABOLITE REPRESSOR PROTEIN 4 HOMOLOG 6"/>
    <property type="match status" value="1"/>
</dbReference>
<sequence length="882" mass="98113">MRRRPLQLQLLASAATDVSSPSSSSTMSSRPPYRGGRGQWRRGFSDRPYTGGRAQVQTQTQTQTQGQAQFVSGDSHFRSVRDANLGFRQGDSGGRFSNQTAFRPRPRPPPPNPYNNQTQRFRPFDPNQSVRPPHHFRPKPLDYRNWELAAQPPPPNSERFIVVSYNILADYLANSHRSKLYYHIPRHMLDWEWRKKNILFELGLWSADIMCLQEVDRFLELEEQLKLRGYSGIWKMRTGISVDGCAIFWRTSRFKLLHEECIEFNKLGLRDNVAQICVLELMNQNCTEETATLPTSTCSSIGSSKVVICNIHVLYNPKRGEIKIGQVRMLLNRAHSVSKLWDDAPVILCGDFNCTPKSPLYNFISEQKLDLSEVGRDKVSGQATAEIPSSRPYNSNSRNGSINNPIQDPSLVDGKEIDIKLSDSVSHMQKLNNPDSNMKSLPAMNNSQPQCANTMPDVSDESCSDRQSCTDDGTLLNEVKKETQQNSVDRFRELHESNFVPVDGCKGDSSSSYSEGGFPIEHVHNEINEFAPVASHPEEVYSNATYTGYSEGENAPSHSNNGSLSGHAESNDYVENESVNHDNPTISFLGNHQSTRAKIDSECVDPFNSEISSSEPSCQTSKAVEFIPQGDSGSLSAHQIANDDDASSSGPYQANASDPSASVNFLVDEKLENLSLNELDKAVVDGNVGEDESTFLSALHEIGDACPSEFGQLKSDLEVSGHSKELDSVPSKSLMNSLSNEIEDDLSQGLDSEPVAMEKYGYDPSLWTPMEIETATGSPDCTLLEHPLMLRSTYVEVKDCSGTRDSNGEPLVTSYNRCFFGTVDYIWRSEGLQTVRVLAPMQKQAMQWTPGFPTKKWGSDHIALAAELAFVKDLSNHNTEVL</sequence>
<feature type="compositionally biased region" description="Low complexity" evidence="1">
    <location>
        <begin position="19"/>
        <end position="32"/>
    </location>
</feature>
<feature type="compositionally biased region" description="Polar residues" evidence="1">
    <location>
        <begin position="647"/>
        <end position="658"/>
    </location>
</feature>
<dbReference type="Gene3D" id="3.60.10.10">
    <property type="entry name" value="Endonuclease/exonuclease/phosphatase"/>
    <property type="match status" value="2"/>
</dbReference>
<reference evidence="3 4" key="1">
    <citation type="journal article" date="2023" name="G3 (Bethesda)">
        <title>A haplotype-resolved chromosome-scale genome for Quercus rubra L. provides insights into the genetics of adaptive traits for red oak species.</title>
        <authorList>
            <person name="Kapoor B."/>
            <person name="Jenkins J."/>
            <person name="Schmutz J."/>
            <person name="Zhebentyayeva T."/>
            <person name="Kuelheim C."/>
            <person name="Coggeshall M."/>
            <person name="Heim C."/>
            <person name="Lasky J.R."/>
            <person name="Leites L."/>
            <person name="Islam-Faridi N."/>
            <person name="Romero-Severson J."/>
            <person name="DeLeo V.L."/>
            <person name="Lucas S.M."/>
            <person name="Lazic D."/>
            <person name="Gailing O."/>
            <person name="Carlson J."/>
            <person name="Staton M."/>
        </authorList>
    </citation>
    <scope>NUCLEOTIDE SEQUENCE [LARGE SCALE GENOMIC DNA]</scope>
    <source>
        <strain evidence="3">Pseudo-F2</strain>
    </source>
</reference>
<feature type="region of interest" description="Disordered" evidence="1">
    <location>
        <begin position="85"/>
        <end position="114"/>
    </location>
</feature>
<evidence type="ECO:0000259" key="2">
    <source>
        <dbReference type="Pfam" id="PF03372"/>
    </source>
</evidence>
<gene>
    <name evidence="3" type="ORF">RGQ29_008493</name>
</gene>
<dbReference type="EMBL" id="JAXUIC010000012">
    <property type="protein sequence ID" value="KAK4559284.1"/>
    <property type="molecule type" value="Genomic_DNA"/>
</dbReference>
<accession>A0AAN7E0C9</accession>
<feature type="region of interest" description="Disordered" evidence="1">
    <location>
        <begin position="629"/>
        <end position="658"/>
    </location>
</feature>
<dbReference type="InterPro" id="IPR005135">
    <property type="entry name" value="Endo/exonuclease/phosphatase"/>
</dbReference>
<feature type="region of interest" description="Disordered" evidence="1">
    <location>
        <begin position="547"/>
        <end position="569"/>
    </location>
</feature>
<feature type="region of interest" description="Disordered" evidence="1">
    <location>
        <begin position="13"/>
        <end position="70"/>
    </location>
</feature>
<proteinExistence type="predicted"/>
<dbReference type="Pfam" id="PF03372">
    <property type="entry name" value="Exo_endo_phos"/>
    <property type="match status" value="1"/>
</dbReference>
<feature type="compositionally biased region" description="Low complexity" evidence="1">
    <location>
        <begin position="50"/>
        <end position="69"/>
    </location>
</feature>
<protein>
    <recommendedName>
        <fullName evidence="2">Endonuclease/exonuclease/phosphatase domain-containing protein</fullName>
    </recommendedName>
</protein>
<dbReference type="Proteomes" id="UP001324115">
    <property type="component" value="Unassembled WGS sequence"/>
</dbReference>